<dbReference type="Proteomes" id="UP000708148">
    <property type="component" value="Unassembled WGS sequence"/>
</dbReference>
<proteinExistence type="predicted"/>
<sequence length="54" mass="5456">ALAEAQADGYGDNVSEALAEANAEAIAKCLYPLCRGLAADCCNGGFKSECACRG</sequence>
<dbReference type="EMBL" id="CAJHUC010000330">
    <property type="protein sequence ID" value="CAD7695311.1"/>
    <property type="molecule type" value="Genomic_DNA"/>
</dbReference>
<accession>A0A8S1INW4</accession>
<feature type="non-terminal residue" evidence="1">
    <location>
        <position position="1"/>
    </location>
</feature>
<keyword evidence="2" id="KW-1185">Reference proteome</keyword>
<dbReference type="AlphaFoldDB" id="A0A8S1INW4"/>
<comment type="caution">
    <text evidence="1">The sequence shown here is derived from an EMBL/GenBank/DDBJ whole genome shotgun (WGS) entry which is preliminary data.</text>
</comment>
<name>A0A8S1INW4_9CHLO</name>
<evidence type="ECO:0000313" key="1">
    <source>
        <dbReference type="EMBL" id="CAD7695311.1"/>
    </source>
</evidence>
<protein>
    <submittedName>
        <fullName evidence="1">Uncharacterized protein</fullName>
    </submittedName>
</protein>
<gene>
    <name evidence="1" type="ORF">OSTQU699_LOCUS672</name>
</gene>
<reference evidence="1" key="1">
    <citation type="submission" date="2020-12" db="EMBL/GenBank/DDBJ databases">
        <authorList>
            <person name="Iha C."/>
        </authorList>
    </citation>
    <scope>NUCLEOTIDE SEQUENCE</scope>
</reference>
<organism evidence="1 2">
    <name type="scientific">Ostreobium quekettii</name>
    <dbReference type="NCBI Taxonomy" id="121088"/>
    <lineage>
        <taxon>Eukaryota</taxon>
        <taxon>Viridiplantae</taxon>
        <taxon>Chlorophyta</taxon>
        <taxon>core chlorophytes</taxon>
        <taxon>Ulvophyceae</taxon>
        <taxon>TCBD clade</taxon>
        <taxon>Bryopsidales</taxon>
        <taxon>Ostreobineae</taxon>
        <taxon>Ostreobiaceae</taxon>
        <taxon>Ostreobium</taxon>
    </lineage>
</organism>
<evidence type="ECO:0000313" key="2">
    <source>
        <dbReference type="Proteomes" id="UP000708148"/>
    </source>
</evidence>
<feature type="non-terminal residue" evidence="1">
    <location>
        <position position="54"/>
    </location>
</feature>